<evidence type="ECO:0000313" key="1">
    <source>
        <dbReference type="EMBL" id="MCG2462988.1"/>
    </source>
</evidence>
<dbReference type="EMBL" id="JAIRBC010000110">
    <property type="protein sequence ID" value="MCG2462988.1"/>
    <property type="molecule type" value="Genomic_DNA"/>
</dbReference>
<feature type="non-terminal residue" evidence="1">
    <location>
        <position position="72"/>
    </location>
</feature>
<dbReference type="RefSeq" id="WP_317904116.1">
    <property type="nucleotide sequence ID" value="NZ_JAIRBC010000110.1"/>
</dbReference>
<organism evidence="1 2">
    <name type="scientific">Cerina litoralis</name>
    <dbReference type="NCBI Taxonomy" id="2874477"/>
    <lineage>
        <taxon>Bacteria</taxon>
        <taxon>Pseudomonadati</taxon>
        <taxon>Bacteroidota</taxon>
        <taxon>Flavobacteriia</taxon>
        <taxon>Flavobacteriales</taxon>
        <taxon>Flavobacteriaceae</taxon>
        <taxon>Cerina</taxon>
    </lineage>
</organism>
<dbReference type="Proteomes" id="UP001200642">
    <property type="component" value="Unassembled WGS sequence"/>
</dbReference>
<gene>
    <name evidence="1" type="ORF">K8352_19700</name>
</gene>
<reference evidence="1" key="1">
    <citation type="submission" date="2023-02" db="EMBL/GenBank/DDBJ databases">
        <title>Genome of Flavobacteriaceae gen. nov. sp. strain F89.</title>
        <authorList>
            <person name="Wang Y."/>
        </authorList>
    </citation>
    <scope>NUCLEOTIDE SEQUENCE</scope>
    <source>
        <strain evidence="1">F89</strain>
    </source>
</reference>
<keyword evidence="2" id="KW-1185">Reference proteome</keyword>
<dbReference type="AlphaFoldDB" id="A0AAE3JSX8"/>
<accession>A0AAE3JSX8</accession>
<evidence type="ECO:0000313" key="2">
    <source>
        <dbReference type="Proteomes" id="UP001200642"/>
    </source>
</evidence>
<sequence>MSKSVLVQFRIWLKVHVEIGRNQKSIFRFAFSPRFFGAIENNDLYMGRAPFFGHVPYAQFCAVIYHVALVFP</sequence>
<protein>
    <submittedName>
        <fullName evidence="1">Uncharacterized protein</fullName>
    </submittedName>
</protein>
<name>A0AAE3JSX8_9FLAO</name>
<proteinExistence type="predicted"/>
<comment type="caution">
    <text evidence="1">The sequence shown here is derived from an EMBL/GenBank/DDBJ whole genome shotgun (WGS) entry which is preliminary data.</text>
</comment>